<keyword evidence="1" id="KW-0472">Membrane</keyword>
<comment type="caution">
    <text evidence="2">The sequence shown here is derived from an EMBL/GenBank/DDBJ whole genome shotgun (WGS) entry which is preliminary data.</text>
</comment>
<dbReference type="OrthoDB" id="2456214at2"/>
<sequence length="60" mass="7119">MNPRWKYNPIYLRIKYACKQVLLPLIIFQFVRCLILPSTFDVIILGLFAITYVAISLDWI</sequence>
<gene>
    <name evidence="2" type="ORF">EDM56_08555</name>
</gene>
<reference evidence="2 3" key="1">
    <citation type="submission" date="2018-10" db="EMBL/GenBank/DDBJ databases">
        <title>Phylogenomics of Brevibacillus.</title>
        <authorList>
            <person name="Dunlap C."/>
        </authorList>
    </citation>
    <scope>NUCLEOTIDE SEQUENCE [LARGE SCALE GENOMIC DNA]</scope>
    <source>
        <strain evidence="2 3">JCM 15716</strain>
    </source>
</reference>
<keyword evidence="3" id="KW-1185">Reference proteome</keyword>
<name>A0A3M8DSV6_9BACL</name>
<dbReference type="Proteomes" id="UP000271031">
    <property type="component" value="Unassembled WGS sequence"/>
</dbReference>
<keyword evidence="1" id="KW-0812">Transmembrane</keyword>
<keyword evidence="1" id="KW-1133">Transmembrane helix</keyword>
<dbReference type="EMBL" id="RHHQ01000007">
    <property type="protein sequence ID" value="RNB90545.1"/>
    <property type="molecule type" value="Genomic_DNA"/>
</dbReference>
<organism evidence="2 3">
    <name type="scientific">Brevibacillus fluminis</name>
    <dbReference type="NCBI Taxonomy" id="511487"/>
    <lineage>
        <taxon>Bacteria</taxon>
        <taxon>Bacillati</taxon>
        <taxon>Bacillota</taxon>
        <taxon>Bacilli</taxon>
        <taxon>Bacillales</taxon>
        <taxon>Paenibacillaceae</taxon>
        <taxon>Brevibacillus</taxon>
    </lineage>
</organism>
<evidence type="ECO:0000313" key="2">
    <source>
        <dbReference type="EMBL" id="RNB90545.1"/>
    </source>
</evidence>
<evidence type="ECO:0000256" key="1">
    <source>
        <dbReference type="SAM" id="Phobius"/>
    </source>
</evidence>
<evidence type="ECO:0000313" key="3">
    <source>
        <dbReference type="Proteomes" id="UP000271031"/>
    </source>
</evidence>
<proteinExistence type="predicted"/>
<protein>
    <submittedName>
        <fullName evidence="2">Uncharacterized protein</fullName>
    </submittedName>
</protein>
<accession>A0A3M8DSV6</accession>
<dbReference type="RefSeq" id="WP_122917471.1">
    <property type="nucleotide sequence ID" value="NZ_RHHQ01000007.1"/>
</dbReference>
<dbReference type="AlphaFoldDB" id="A0A3M8DSV6"/>
<feature type="transmembrane region" description="Helical" evidence="1">
    <location>
        <begin position="21"/>
        <end position="54"/>
    </location>
</feature>